<evidence type="ECO:0000313" key="10">
    <source>
        <dbReference type="EMBL" id="MDI3349444.1"/>
    </source>
</evidence>
<dbReference type="GO" id="GO:0006437">
    <property type="term" value="P:tyrosyl-tRNA aminoacylation"/>
    <property type="evidence" value="ECO:0007669"/>
    <property type="project" value="UniProtKB-UniRule"/>
</dbReference>
<feature type="short sequence motif" description="'HIGH' region" evidence="8">
    <location>
        <begin position="39"/>
        <end position="48"/>
    </location>
</feature>
<sequence length="416" mass="47911">MSQNFIDELRARKILNNLSNEEKFLQIPKDSGVYIGFDPTAKSLHLGNYLQIATLLRFKKQGYKVYAILGGITGMIGDPSFRNSERKFLDNKTLKQNKLSIKKQLQKFGLKVIDNIEFYKNMTLVDFLSQVGKLINVNYLLEKESIATRLNNGLTFTEFSYQLIQGWDFKNLYEKYNVKIQAGGSDQWGNITTGLEFIRKIHGENANAVALTINLITDENGNKFGKSTGGGSLWLDKKMTSPYALYQFLLNQADSKVDEYLKTLTFLNLEEINEIMNIHNNEKFKRLAQKTLAFEVVKNIHGLRYANQARKISDILFSKGKLNLTIRDIEMVKDSLPTFLVSNNEKFIDVVKNNNITASNRETREFLSKKSFLVDNEVIEEESKNIEFKKYNNKYAILKKGKKDFYILVNKDSIKE</sequence>
<keyword evidence="6 8" id="KW-0030">Aminoacyl-tRNA synthetase</keyword>
<comment type="function">
    <text evidence="8">Catalyzes the attachment of tyrosine to tRNA(Tyr) in a two-step reaction: tyrosine is first activated by ATP to form Tyr-AMP and then transferred to the acceptor end of tRNA(Tyr).</text>
</comment>
<comment type="catalytic activity">
    <reaction evidence="7 8">
        <text>tRNA(Tyr) + L-tyrosine + ATP = L-tyrosyl-tRNA(Tyr) + AMP + diphosphate + H(+)</text>
        <dbReference type="Rhea" id="RHEA:10220"/>
        <dbReference type="Rhea" id="RHEA-COMP:9706"/>
        <dbReference type="Rhea" id="RHEA-COMP:9707"/>
        <dbReference type="ChEBI" id="CHEBI:15378"/>
        <dbReference type="ChEBI" id="CHEBI:30616"/>
        <dbReference type="ChEBI" id="CHEBI:33019"/>
        <dbReference type="ChEBI" id="CHEBI:58315"/>
        <dbReference type="ChEBI" id="CHEBI:78442"/>
        <dbReference type="ChEBI" id="CHEBI:78536"/>
        <dbReference type="ChEBI" id="CHEBI:456215"/>
        <dbReference type="EC" id="6.1.1.1"/>
    </reaction>
</comment>
<dbReference type="GO" id="GO:0004831">
    <property type="term" value="F:tyrosine-tRNA ligase activity"/>
    <property type="evidence" value="ECO:0007669"/>
    <property type="project" value="UniProtKB-UniRule"/>
</dbReference>
<evidence type="ECO:0000256" key="2">
    <source>
        <dbReference type="ARBA" id="ARBA00022741"/>
    </source>
</evidence>
<evidence type="ECO:0000256" key="3">
    <source>
        <dbReference type="ARBA" id="ARBA00022840"/>
    </source>
</evidence>
<dbReference type="InterPro" id="IPR036986">
    <property type="entry name" value="S4_RNA-bd_sf"/>
</dbReference>
<feature type="binding site" evidence="8">
    <location>
        <position position="161"/>
    </location>
    <ligand>
        <name>L-tyrosine</name>
        <dbReference type="ChEBI" id="CHEBI:58315"/>
    </ligand>
</feature>
<dbReference type="Proteomes" id="UP001162175">
    <property type="component" value="Unassembled WGS sequence"/>
</dbReference>
<evidence type="ECO:0000256" key="8">
    <source>
        <dbReference type="HAMAP-Rule" id="MF_02006"/>
    </source>
</evidence>
<dbReference type="Gene3D" id="1.10.240.10">
    <property type="entry name" value="Tyrosyl-Transfer RNA Synthetase"/>
    <property type="match status" value="1"/>
</dbReference>
<keyword evidence="8" id="KW-0963">Cytoplasm</keyword>
<dbReference type="FunFam" id="1.10.240.10:FF:000001">
    <property type="entry name" value="Tyrosine--tRNA ligase"/>
    <property type="match status" value="1"/>
</dbReference>
<comment type="subcellular location">
    <subcellularLocation>
        <location evidence="8">Cytoplasm</location>
    </subcellularLocation>
</comment>
<reference evidence="10" key="1">
    <citation type="submission" date="2022-11" db="EMBL/GenBank/DDBJ databases">
        <title>Draft genome of Mycoplasma arginini isolated from fly.</title>
        <authorList>
            <person name="Severgnini M."/>
            <person name="Gioia G."/>
            <person name="Cremonesi P."/>
            <person name="Moroni P."/>
            <person name="Addis M.F."/>
            <person name="Castiglioni B."/>
        </authorList>
    </citation>
    <scope>NUCLEOTIDE SEQUENCE</scope>
    <source>
        <strain evidence="10">QMP CG1-1632</strain>
    </source>
</reference>
<dbReference type="CDD" id="cd00805">
    <property type="entry name" value="TyrRS_core"/>
    <property type="match status" value="1"/>
</dbReference>
<name>A0AA43QWS6_MYCAR</name>
<evidence type="ECO:0000256" key="4">
    <source>
        <dbReference type="ARBA" id="ARBA00022884"/>
    </source>
</evidence>
<keyword evidence="5 8" id="KW-0648">Protein biosynthesis</keyword>
<dbReference type="InterPro" id="IPR024107">
    <property type="entry name" value="Tyr-tRNA-ligase_bac_1"/>
</dbReference>
<dbReference type="InterPro" id="IPR014729">
    <property type="entry name" value="Rossmann-like_a/b/a_fold"/>
</dbReference>
<feature type="short sequence motif" description="'KMSKS' region" evidence="8">
    <location>
        <begin position="223"/>
        <end position="227"/>
    </location>
</feature>
<dbReference type="NCBIfam" id="TIGR00234">
    <property type="entry name" value="tyrS"/>
    <property type="match status" value="1"/>
</dbReference>
<feature type="binding site" evidence="8">
    <location>
        <position position="34"/>
    </location>
    <ligand>
        <name>L-tyrosine</name>
        <dbReference type="ChEBI" id="CHEBI:58315"/>
    </ligand>
</feature>
<organism evidence="10 11">
    <name type="scientific">Mycoplasmopsis arginini</name>
    <name type="common">Mycoplasma arginini</name>
    <dbReference type="NCBI Taxonomy" id="2094"/>
    <lineage>
        <taxon>Bacteria</taxon>
        <taxon>Bacillati</taxon>
        <taxon>Mycoplasmatota</taxon>
        <taxon>Mycoplasmoidales</taxon>
        <taxon>Metamycoplasmataceae</taxon>
        <taxon>Mycoplasmopsis</taxon>
    </lineage>
</organism>
<evidence type="ECO:0000256" key="6">
    <source>
        <dbReference type="ARBA" id="ARBA00023146"/>
    </source>
</evidence>
<dbReference type="SUPFAM" id="SSF55174">
    <property type="entry name" value="Alpha-L RNA-binding motif"/>
    <property type="match status" value="1"/>
</dbReference>
<dbReference type="InterPro" id="IPR054608">
    <property type="entry name" value="SYY-like_C"/>
</dbReference>
<comment type="similarity">
    <text evidence="8">Belongs to the class-I aminoacyl-tRNA synthetase family. TyrS type 1 subfamily.</text>
</comment>
<evidence type="ECO:0000256" key="1">
    <source>
        <dbReference type="ARBA" id="ARBA00022598"/>
    </source>
</evidence>
<protein>
    <recommendedName>
        <fullName evidence="8">Tyrosine--tRNA ligase</fullName>
        <ecNumber evidence="8">6.1.1.1</ecNumber>
    </recommendedName>
    <alternativeName>
        <fullName evidence="8">Tyrosyl-tRNA synthetase</fullName>
        <shortName evidence="8">TyrRS</shortName>
    </alternativeName>
</protein>
<evidence type="ECO:0000313" key="11">
    <source>
        <dbReference type="Proteomes" id="UP001162175"/>
    </source>
</evidence>
<accession>A0AA43QWS6</accession>
<dbReference type="Gene3D" id="3.40.50.620">
    <property type="entry name" value="HUPs"/>
    <property type="match status" value="1"/>
</dbReference>
<dbReference type="HAMAP" id="MF_02006">
    <property type="entry name" value="Tyr_tRNA_synth_type1"/>
    <property type="match status" value="1"/>
</dbReference>
<dbReference type="SUPFAM" id="SSF52374">
    <property type="entry name" value="Nucleotidylyl transferase"/>
    <property type="match status" value="1"/>
</dbReference>
<dbReference type="InterPro" id="IPR024088">
    <property type="entry name" value="Tyr-tRNA-ligase_bac-type"/>
</dbReference>
<keyword evidence="4" id="KW-0694">RNA-binding</keyword>
<gene>
    <name evidence="8" type="primary">tyrS</name>
    <name evidence="10" type="ORF">DCBHLPFO_00559</name>
</gene>
<dbReference type="EMBL" id="JAPFAR010000016">
    <property type="protein sequence ID" value="MDI3349444.1"/>
    <property type="molecule type" value="Genomic_DNA"/>
</dbReference>
<evidence type="ECO:0000256" key="7">
    <source>
        <dbReference type="ARBA" id="ARBA00048248"/>
    </source>
</evidence>
<dbReference type="Pfam" id="PF22421">
    <property type="entry name" value="SYY_C-terminal"/>
    <property type="match status" value="1"/>
</dbReference>
<dbReference type="PANTHER" id="PTHR11766:SF0">
    <property type="entry name" value="TYROSINE--TRNA LIGASE, MITOCHONDRIAL"/>
    <property type="match status" value="1"/>
</dbReference>
<evidence type="ECO:0000256" key="5">
    <source>
        <dbReference type="ARBA" id="ARBA00022917"/>
    </source>
</evidence>
<keyword evidence="1 8" id="KW-0436">Ligase</keyword>
<dbReference type="InterPro" id="IPR002305">
    <property type="entry name" value="aa-tRNA-synth_Ic"/>
</dbReference>
<proteinExistence type="inferred from homology"/>
<dbReference type="GO" id="GO:0005829">
    <property type="term" value="C:cytosol"/>
    <property type="evidence" value="ECO:0007669"/>
    <property type="project" value="TreeGrafter"/>
</dbReference>
<dbReference type="GO" id="GO:0003723">
    <property type="term" value="F:RNA binding"/>
    <property type="evidence" value="ECO:0007669"/>
    <property type="project" value="UniProtKB-KW"/>
</dbReference>
<dbReference type="PROSITE" id="PS00178">
    <property type="entry name" value="AA_TRNA_LIGASE_I"/>
    <property type="match status" value="1"/>
</dbReference>
<dbReference type="InterPro" id="IPR002307">
    <property type="entry name" value="Tyr-tRNA-ligase"/>
</dbReference>
<keyword evidence="3 8" id="KW-0067">ATP-binding</keyword>
<dbReference type="PRINTS" id="PR01040">
    <property type="entry name" value="TRNASYNTHTYR"/>
</dbReference>
<dbReference type="InterPro" id="IPR001412">
    <property type="entry name" value="aa-tRNA-synth_I_CS"/>
</dbReference>
<dbReference type="EC" id="6.1.1.1" evidence="8"/>
<feature type="domain" description="Tyrosine--tRNA ligase SYY-like C-terminal" evidence="9">
    <location>
        <begin position="328"/>
        <end position="407"/>
    </location>
</feature>
<evidence type="ECO:0000259" key="9">
    <source>
        <dbReference type="Pfam" id="PF22421"/>
    </source>
</evidence>
<dbReference type="AlphaFoldDB" id="A0AA43QWS6"/>
<dbReference type="GO" id="GO:0005524">
    <property type="term" value="F:ATP binding"/>
    <property type="evidence" value="ECO:0007669"/>
    <property type="project" value="UniProtKB-UniRule"/>
</dbReference>
<feature type="binding site" evidence="8">
    <location>
        <position position="165"/>
    </location>
    <ligand>
        <name>L-tyrosine</name>
        <dbReference type="ChEBI" id="CHEBI:58315"/>
    </ligand>
</feature>
<comment type="subunit">
    <text evidence="8">Homodimer.</text>
</comment>
<feature type="binding site" evidence="8">
    <location>
        <position position="226"/>
    </location>
    <ligand>
        <name>ATP</name>
        <dbReference type="ChEBI" id="CHEBI:30616"/>
    </ligand>
</feature>
<dbReference type="RefSeq" id="WP_282459041.1">
    <property type="nucleotide sequence ID" value="NZ_JAPFAR010000016.1"/>
</dbReference>
<keyword evidence="2 8" id="KW-0547">Nucleotide-binding</keyword>
<dbReference type="Pfam" id="PF00579">
    <property type="entry name" value="tRNA-synt_1b"/>
    <property type="match status" value="1"/>
</dbReference>
<dbReference type="Gene3D" id="3.10.290.10">
    <property type="entry name" value="RNA-binding S4 domain"/>
    <property type="match status" value="1"/>
</dbReference>
<comment type="caution">
    <text evidence="10">The sequence shown here is derived from an EMBL/GenBank/DDBJ whole genome shotgun (WGS) entry which is preliminary data.</text>
</comment>
<dbReference type="PANTHER" id="PTHR11766">
    <property type="entry name" value="TYROSYL-TRNA SYNTHETASE"/>
    <property type="match status" value="1"/>
</dbReference>